<dbReference type="Proteomes" id="UP000011182">
    <property type="component" value="Unassembled WGS sequence"/>
</dbReference>
<dbReference type="RefSeq" id="WP_003241747.1">
    <property type="nucleotide sequence ID" value="NZ_AMXN01000009.1"/>
</dbReference>
<reference evidence="1 2" key="1">
    <citation type="journal article" date="2014" name="Syst. Appl. Microbiol.">
        <title>Genomic insights into the taxonomic status of the three subspecies of Bacillus subtilis.</title>
        <authorList>
            <person name="Yi H."/>
            <person name="Chun J."/>
            <person name="Cha C.J."/>
        </authorList>
    </citation>
    <scope>NUCLEOTIDE SEQUENCE [LARGE SCALE GENOMIC DNA]</scope>
    <source>
        <strain evidence="1 2">KCTC 13429</strain>
    </source>
</reference>
<dbReference type="EMBL" id="AMXN01000009">
    <property type="protein sequence ID" value="ELS59556.1"/>
    <property type="molecule type" value="Genomic_DNA"/>
</dbReference>
<evidence type="ECO:0000313" key="2">
    <source>
        <dbReference type="Proteomes" id="UP000011182"/>
    </source>
</evidence>
<protein>
    <submittedName>
        <fullName evidence="1">Uncharacterized protein</fullName>
    </submittedName>
</protein>
<gene>
    <name evidence="1" type="ORF">BSI_39370</name>
</gene>
<name>A0A9W5LF82_9BACI</name>
<accession>A0A9W5LF82</accession>
<dbReference type="AlphaFoldDB" id="A0A9W5LF82"/>
<comment type="caution">
    <text evidence="1">The sequence shown here is derived from an EMBL/GenBank/DDBJ whole genome shotgun (WGS) entry which is preliminary data.</text>
</comment>
<keyword evidence="2" id="KW-1185">Reference proteome</keyword>
<evidence type="ECO:0000313" key="1">
    <source>
        <dbReference type="EMBL" id="ELS59556.1"/>
    </source>
</evidence>
<organism evidence="1 2">
    <name type="scientific">Bacillus inaquosorum KCTC 13429</name>
    <dbReference type="NCBI Taxonomy" id="1236548"/>
    <lineage>
        <taxon>Bacteria</taxon>
        <taxon>Bacillati</taxon>
        <taxon>Bacillota</taxon>
        <taxon>Bacilli</taxon>
        <taxon>Bacillales</taxon>
        <taxon>Bacillaceae</taxon>
        <taxon>Bacillus</taxon>
    </lineage>
</organism>
<proteinExistence type="predicted"/>
<sequence>MNSFKKEDIKVLEKIYKNRDKYEWTTLEDDEIWRGIDFPTEAENRGHVLSVELKKNFYVLTGTYQTRFYYEEEKYSWDKRTFVSFIVYKYSHSNSIAFITDEDYQKELRDKDQFHFQLSFSSSSKPNIVEEIYKSANRIAYDIPSIYDDILNEDD</sequence>